<dbReference type="PROSITE" id="PS51273">
    <property type="entry name" value="GATASE_TYPE_1"/>
    <property type="match status" value="1"/>
</dbReference>
<dbReference type="AlphaFoldDB" id="A0A2D2B0C0"/>
<dbReference type="InterPro" id="IPR017926">
    <property type="entry name" value="GATASE"/>
</dbReference>
<reference evidence="2 3" key="1">
    <citation type="submission" date="2017-10" db="EMBL/GenBank/DDBJ databases">
        <title>Genome sequence of Caulobacter mirabilis FWC38.</title>
        <authorList>
            <person name="Fiebig A."/>
            <person name="Crosson S."/>
        </authorList>
    </citation>
    <scope>NUCLEOTIDE SEQUENCE [LARGE SCALE GENOMIC DNA]</scope>
    <source>
        <strain evidence="2 3">FWC 38</strain>
    </source>
</reference>
<organism evidence="2 3">
    <name type="scientific">Caulobacter mirabilis</name>
    <dbReference type="NCBI Taxonomy" id="69666"/>
    <lineage>
        <taxon>Bacteria</taxon>
        <taxon>Pseudomonadati</taxon>
        <taxon>Pseudomonadota</taxon>
        <taxon>Alphaproteobacteria</taxon>
        <taxon>Caulobacterales</taxon>
        <taxon>Caulobacteraceae</taxon>
        <taxon>Caulobacter</taxon>
    </lineage>
</organism>
<feature type="domain" description="Glutamine amidotransferase" evidence="1">
    <location>
        <begin position="78"/>
        <end position="185"/>
    </location>
</feature>
<evidence type="ECO:0000259" key="1">
    <source>
        <dbReference type="Pfam" id="PF00117"/>
    </source>
</evidence>
<keyword evidence="3" id="KW-1185">Reference proteome</keyword>
<dbReference type="CDD" id="cd01741">
    <property type="entry name" value="GATase1_1"/>
    <property type="match status" value="1"/>
</dbReference>
<dbReference type="SUPFAM" id="SSF52317">
    <property type="entry name" value="Class I glutamine amidotransferase-like"/>
    <property type="match status" value="1"/>
</dbReference>
<dbReference type="InterPro" id="IPR029062">
    <property type="entry name" value="Class_I_gatase-like"/>
</dbReference>
<dbReference type="InterPro" id="IPR044992">
    <property type="entry name" value="ChyE-like"/>
</dbReference>
<dbReference type="EMBL" id="CP024201">
    <property type="protein sequence ID" value="ATQ43696.1"/>
    <property type="molecule type" value="Genomic_DNA"/>
</dbReference>
<accession>A0A2D2B0C0</accession>
<dbReference type="GO" id="GO:0005829">
    <property type="term" value="C:cytosol"/>
    <property type="evidence" value="ECO:0007669"/>
    <property type="project" value="TreeGrafter"/>
</dbReference>
<evidence type="ECO:0000313" key="2">
    <source>
        <dbReference type="EMBL" id="ATQ43696.1"/>
    </source>
</evidence>
<protein>
    <submittedName>
        <fullName evidence="2">GMP synthase</fullName>
    </submittedName>
</protein>
<dbReference type="Gene3D" id="3.40.50.880">
    <property type="match status" value="1"/>
</dbReference>
<dbReference type="Pfam" id="PF00117">
    <property type="entry name" value="GATase"/>
    <property type="match status" value="1"/>
</dbReference>
<dbReference type="Proteomes" id="UP000228945">
    <property type="component" value="Chromosome"/>
</dbReference>
<gene>
    <name evidence="2" type="ORF">CSW64_15495</name>
</gene>
<dbReference type="PANTHER" id="PTHR42695:SF5">
    <property type="entry name" value="GLUTAMINE AMIDOTRANSFERASE YLR126C-RELATED"/>
    <property type="match status" value="1"/>
</dbReference>
<dbReference type="OrthoDB" id="9813383at2"/>
<proteinExistence type="predicted"/>
<evidence type="ECO:0000313" key="3">
    <source>
        <dbReference type="Proteomes" id="UP000228945"/>
    </source>
</evidence>
<dbReference type="RefSeq" id="WP_099622945.1">
    <property type="nucleotide sequence ID" value="NZ_CP024201.1"/>
</dbReference>
<dbReference type="PANTHER" id="PTHR42695">
    <property type="entry name" value="GLUTAMINE AMIDOTRANSFERASE YLR126C-RELATED"/>
    <property type="match status" value="1"/>
</dbReference>
<name>A0A2D2B0C0_9CAUL</name>
<sequence>MMIGILETGGPPDSLADRYEGYGDMIAALLGPGARPRVYDVRAGDLPSAPDACAGWVVTGSAAGVYDDDPWIPALKRFLQDTSGGAPIVGVCFGHQIMAEAFGGRVVKSPKGWGLGLHQYDIAAAQPWMDAATPIRLPVSHQDQVVEIGLGAVVVGGNAFTPFGVLAYPDRNAVSIQAHPEFAPDYARALIESRRGSRIDEAFADAAIATLDQPNDNARVGGWLKRFLAIS</sequence>
<dbReference type="KEGG" id="cmb:CSW64_15495"/>